<dbReference type="GO" id="GO:0003677">
    <property type="term" value="F:DNA binding"/>
    <property type="evidence" value="ECO:0007669"/>
    <property type="project" value="UniProtKB-KW"/>
</dbReference>
<evidence type="ECO:0000313" key="6">
    <source>
        <dbReference type="EMBL" id="AZR07153.1"/>
    </source>
</evidence>
<dbReference type="PANTHER" id="PTHR43140">
    <property type="entry name" value="TYPE-1 RESTRICTION ENZYME ECOKI SPECIFICITY PROTEIN"/>
    <property type="match status" value="1"/>
</dbReference>
<keyword evidence="6" id="KW-0378">Hydrolase</keyword>
<evidence type="ECO:0000259" key="5">
    <source>
        <dbReference type="Pfam" id="PF01420"/>
    </source>
</evidence>
<reference evidence="6 7" key="1">
    <citation type="submission" date="2018-11" db="EMBL/GenBank/DDBJ databases">
        <title>Multidrug-resistant genes are associated with an 42-kb island TGI1 carrying a complex class 1 integron in a Trueperella pyogenes.</title>
        <authorList>
            <person name="Dong W."/>
        </authorList>
    </citation>
    <scope>NUCLEOTIDE SEQUENCE [LARGE SCALE GENOMIC DNA]</scope>
    <source>
        <strain evidence="6 7">TP4</strain>
    </source>
</reference>
<evidence type="ECO:0000313" key="7">
    <source>
        <dbReference type="Proteomes" id="UP000275951"/>
    </source>
</evidence>
<protein>
    <submittedName>
        <fullName evidence="6">Restriction endonuclease subunit S</fullName>
    </submittedName>
</protein>
<dbReference type="SUPFAM" id="SSF116734">
    <property type="entry name" value="DNA methylase specificity domain"/>
    <property type="match status" value="1"/>
</dbReference>
<dbReference type="REBASE" id="409373">
    <property type="entry name" value="S3.TpyTP4ORF7505P"/>
</dbReference>
<dbReference type="Proteomes" id="UP000275951">
    <property type="component" value="Chromosome"/>
</dbReference>
<feature type="domain" description="Type I restriction modification DNA specificity" evidence="5">
    <location>
        <begin position="13"/>
        <end position="184"/>
    </location>
</feature>
<evidence type="ECO:0000256" key="1">
    <source>
        <dbReference type="ARBA" id="ARBA00010923"/>
    </source>
</evidence>
<name>A0A3Q9GMI3_9ACTO</name>
<keyword evidence="3" id="KW-0238">DNA-binding</keyword>
<proteinExistence type="inferred from homology"/>
<keyword evidence="2" id="KW-0680">Restriction system</keyword>
<dbReference type="InterPro" id="IPR044946">
    <property type="entry name" value="Restrct_endonuc_typeI_TRD_sf"/>
</dbReference>
<dbReference type="Gene3D" id="3.90.220.20">
    <property type="entry name" value="DNA methylase specificity domains"/>
    <property type="match status" value="1"/>
</dbReference>
<comment type="subunit">
    <text evidence="4">The methyltransferase is composed of M and S polypeptides.</text>
</comment>
<dbReference type="CDD" id="cd17268">
    <property type="entry name" value="RMtype1_S_Ara36733I_TRD1-CR1_like"/>
    <property type="match status" value="1"/>
</dbReference>
<dbReference type="RefSeq" id="WP_126920289.1">
    <property type="nucleotide sequence ID" value="NZ_CP033905.1"/>
</dbReference>
<dbReference type="Pfam" id="PF01420">
    <property type="entry name" value="Methylase_S"/>
    <property type="match status" value="1"/>
</dbReference>
<dbReference type="EMBL" id="CP033905">
    <property type="protein sequence ID" value="AZR07153.1"/>
    <property type="molecule type" value="Genomic_DNA"/>
</dbReference>
<accession>A0A3Q9GMI3</accession>
<dbReference type="REBASE" id="291016">
    <property type="entry name" value="S2.TpyTP4ORF7505P"/>
</dbReference>
<dbReference type="GO" id="GO:0004519">
    <property type="term" value="F:endonuclease activity"/>
    <property type="evidence" value="ECO:0007669"/>
    <property type="project" value="UniProtKB-KW"/>
</dbReference>
<gene>
    <name evidence="6" type="ORF">EBQ10_07490</name>
</gene>
<dbReference type="InterPro" id="IPR051212">
    <property type="entry name" value="Type-I_RE_S_subunit"/>
</dbReference>
<keyword evidence="6" id="KW-0255">Endonuclease</keyword>
<sequence length="199" mass="22142">MSDIRRLINELCPDDVQFDKLGDHGEFIRGGGIQKKDFVKSGIGCIHYGQLYTYYGISATQTKSFLNPEFAAKLRKAHPGNLVIATTSENDEDLGKAVAWIGEKAIAVSGDAFIYQHDFDPKYVSYFFSSSLFASQKKRHISGTKVRRIGGTALENIRIPVPPLEVQREIVRILDGFTKLEAELEAVCLLSRPVADIHP</sequence>
<organism evidence="6 7">
    <name type="scientific">Trueperella pyogenes</name>
    <dbReference type="NCBI Taxonomy" id="1661"/>
    <lineage>
        <taxon>Bacteria</taxon>
        <taxon>Bacillati</taxon>
        <taxon>Actinomycetota</taxon>
        <taxon>Actinomycetes</taxon>
        <taxon>Actinomycetales</taxon>
        <taxon>Actinomycetaceae</taxon>
        <taxon>Trueperella</taxon>
    </lineage>
</organism>
<evidence type="ECO:0000256" key="3">
    <source>
        <dbReference type="ARBA" id="ARBA00023125"/>
    </source>
</evidence>
<dbReference type="AlphaFoldDB" id="A0A3Q9GMI3"/>
<dbReference type="PANTHER" id="PTHR43140:SF1">
    <property type="entry name" value="TYPE I RESTRICTION ENZYME ECOKI SPECIFICITY SUBUNIT"/>
    <property type="match status" value="1"/>
</dbReference>
<keyword evidence="6" id="KW-0540">Nuclease</keyword>
<evidence type="ECO:0000256" key="2">
    <source>
        <dbReference type="ARBA" id="ARBA00022747"/>
    </source>
</evidence>
<comment type="similarity">
    <text evidence="1">Belongs to the type-I restriction system S methylase family.</text>
</comment>
<dbReference type="GO" id="GO:0009307">
    <property type="term" value="P:DNA restriction-modification system"/>
    <property type="evidence" value="ECO:0007669"/>
    <property type="project" value="UniProtKB-KW"/>
</dbReference>
<dbReference type="InterPro" id="IPR000055">
    <property type="entry name" value="Restrct_endonuc_typeI_TRD"/>
</dbReference>
<evidence type="ECO:0000256" key="4">
    <source>
        <dbReference type="ARBA" id="ARBA00038652"/>
    </source>
</evidence>